<name>A0A835HXM2_9MAGN</name>
<dbReference type="InterPro" id="IPR016040">
    <property type="entry name" value="NAD(P)-bd_dom"/>
</dbReference>
<evidence type="ECO:0000313" key="5">
    <source>
        <dbReference type="Proteomes" id="UP000631114"/>
    </source>
</evidence>
<dbReference type="EMBL" id="JADFTS010000005">
    <property type="protein sequence ID" value="KAF9607591.1"/>
    <property type="molecule type" value="Genomic_DNA"/>
</dbReference>
<dbReference type="SUPFAM" id="SSF51735">
    <property type="entry name" value="NAD(P)-binding Rossmann-fold domains"/>
    <property type="match status" value="1"/>
</dbReference>
<reference evidence="4 5" key="1">
    <citation type="submission" date="2020-10" db="EMBL/GenBank/DDBJ databases">
        <title>The Coptis chinensis genome and diversification of protoberbering-type alkaloids.</title>
        <authorList>
            <person name="Wang B."/>
            <person name="Shu S."/>
            <person name="Song C."/>
            <person name="Liu Y."/>
        </authorList>
    </citation>
    <scope>NUCLEOTIDE SEQUENCE [LARGE SCALE GENOMIC DNA]</scope>
    <source>
        <strain evidence="4">HL-2020</strain>
        <tissue evidence="4">Leaf</tissue>
    </source>
</reference>
<evidence type="ECO:0000313" key="4">
    <source>
        <dbReference type="EMBL" id="KAF9607591.1"/>
    </source>
</evidence>
<dbReference type="AlphaFoldDB" id="A0A835HXM2"/>
<evidence type="ECO:0000256" key="2">
    <source>
        <dbReference type="SAM" id="MobiDB-lite"/>
    </source>
</evidence>
<proteinExistence type="predicted"/>
<protein>
    <recommendedName>
        <fullName evidence="3">NAD(P)-binding domain-containing protein</fullName>
    </recommendedName>
</protein>
<feature type="compositionally biased region" description="Polar residues" evidence="2">
    <location>
        <begin position="31"/>
        <end position="40"/>
    </location>
</feature>
<dbReference type="Proteomes" id="UP000631114">
    <property type="component" value="Unassembled WGS sequence"/>
</dbReference>
<gene>
    <name evidence="4" type="ORF">IFM89_037519</name>
</gene>
<dbReference type="PANTHER" id="PTHR47711:SF2">
    <property type="entry name" value="PROTEIN PLASTID TRANSCRIPTIONALLY ACTIVE 16, CHLOROPLASTIC"/>
    <property type="match status" value="1"/>
</dbReference>
<evidence type="ECO:0000256" key="1">
    <source>
        <dbReference type="SAM" id="Coils"/>
    </source>
</evidence>
<dbReference type="PANTHER" id="PTHR47711">
    <property type="entry name" value="PROTEIN PLASTID TRANSCRIPTIONALLY ACTIVE 16, CHLOROPLASTIC"/>
    <property type="match status" value="1"/>
</dbReference>
<dbReference type="OrthoDB" id="514963at2759"/>
<comment type="caution">
    <text evidence="4">The sequence shown here is derived from an EMBL/GenBank/DDBJ whole genome shotgun (WGS) entry which is preliminary data.</text>
</comment>
<organism evidence="4 5">
    <name type="scientific">Coptis chinensis</name>
    <dbReference type="NCBI Taxonomy" id="261450"/>
    <lineage>
        <taxon>Eukaryota</taxon>
        <taxon>Viridiplantae</taxon>
        <taxon>Streptophyta</taxon>
        <taxon>Embryophyta</taxon>
        <taxon>Tracheophyta</taxon>
        <taxon>Spermatophyta</taxon>
        <taxon>Magnoliopsida</taxon>
        <taxon>Ranunculales</taxon>
        <taxon>Ranunculaceae</taxon>
        <taxon>Coptidoideae</taxon>
        <taxon>Coptis</taxon>
    </lineage>
</organism>
<dbReference type="Pfam" id="PF13460">
    <property type="entry name" value="NAD_binding_10"/>
    <property type="match status" value="1"/>
</dbReference>
<keyword evidence="1" id="KW-0175">Coiled coil</keyword>
<feature type="domain" description="NAD(P)-binding" evidence="3">
    <location>
        <begin position="94"/>
        <end position="303"/>
    </location>
</feature>
<dbReference type="InterPro" id="IPR036291">
    <property type="entry name" value="NAD(P)-bd_dom_sf"/>
</dbReference>
<sequence>MAHSLTSNSFLFITTPHSKPSHKNQKLRVSAQGSRPSPSASFGLGKKQGLENVNGVFQDLGGKISDVKSLIPVSKSSPLGNFRRKDGGTVFVAGATGQAGIRIAQTLLRQGFTVRAGVPDLSAAQELALLASKYKIISPDESKRLFAVESTYEKAEAIAKAISNASKVVVTIGPTENGPSSEVTTADALQVIQASQLAGVGHVAIIYDSKSNSSPSTYSVLGGISSFFSNMFAKSQPLTITEFLEKVVETDLSYTLIKTNLTEDFSPESSYNVVVSAEGTYGVNDFKVSKSQIASLVADVFSNTAVAENKVVKVSTDPAAPSKPVDQLFSIIPEDGRRQAYAEELAKARAEEEAIKASEKAREAAEAAKKLEEEVKKLSEQEAKASSLAEEARKKAEAAGTSVENLFNKAKDMSAGFSWKEFSSQIATAVQTPDEKPKVQIATVRGEAKARTLPAKKAVIKQITPKLRSLTPKKELKSKAAPTEPKKEVKNVFGGLFKQETFYMDDD</sequence>
<dbReference type="Gene3D" id="3.40.50.720">
    <property type="entry name" value="NAD(P)-binding Rossmann-like Domain"/>
    <property type="match status" value="1"/>
</dbReference>
<evidence type="ECO:0000259" key="3">
    <source>
        <dbReference type="Pfam" id="PF13460"/>
    </source>
</evidence>
<feature type="region of interest" description="Disordered" evidence="2">
    <location>
        <begin position="13"/>
        <end position="46"/>
    </location>
</feature>
<keyword evidence="5" id="KW-1185">Reference proteome</keyword>
<accession>A0A835HXM2</accession>
<feature type="coiled-coil region" evidence="1">
    <location>
        <begin position="338"/>
        <end position="398"/>
    </location>
</feature>